<dbReference type="InParanoid" id="B4LF95"/>
<comment type="catalytic activity">
    <reaction evidence="1">
        <text>ATP = 3',5'-cyclic AMP + diphosphate</text>
        <dbReference type="Rhea" id="RHEA:15389"/>
        <dbReference type="ChEBI" id="CHEBI:30616"/>
        <dbReference type="ChEBI" id="CHEBI:33019"/>
        <dbReference type="ChEBI" id="CHEBI:58165"/>
        <dbReference type="EC" id="4.6.1.1"/>
    </reaction>
</comment>
<dbReference type="GO" id="GO:0009190">
    <property type="term" value="P:cyclic nucleotide biosynthetic process"/>
    <property type="evidence" value="ECO:0007669"/>
    <property type="project" value="InterPro"/>
</dbReference>
<dbReference type="HOGENOM" id="CLU_001072_2_0_1"/>
<dbReference type="SMR" id="B4LF95"/>
<dbReference type="PROSITE" id="PS50125">
    <property type="entry name" value="GUANYLATE_CYCLASE_2"/>
    <property type="match status" value="2"/>
</dbReference>
<evidence type="ECO:0000256" key="8">
    <source>
        <dbReference type="ARBA" id="ARBA00022842"/>
    </source>
</evidence>
<feature type="transmembrane region" description="Helical" evidence="12">
    <location>
        <begin position="141"/>
        <end position="159"/>
    </location>
</feature>
<dbReference type="FunFam" id="3.30.70.1230:FF:000027">
    <property type="entry name" value="ACXA, isoform A"/>
    <property type="match status" value="1"/>
</dbReference>
<dbReference type="GO" id="GO:0035556">
    <property type="term" value="P:intracellular signal transduction"/>
    <property type="evidence" value="ECO:0007669"/>
    <property type="project" value="InterPro"/>
</dbReference>
<dbReference type="EC" id="4.6.1.1" evidence="3"/>
<evidence type="ECO:0000256" key="6">
    <source>
        <dbReference type="ARBA" id="ARBA00022741"/>
    </source>
</evidence>
<feature type="transmembrane region" description="Helical" evidence="12">
    <location>
        <begin position="109"/>
        <end position="129"/>
    </location>
</feature>
<sequence length="1097" mass="127763">MIPRNRKSCKLDFTQEVVWERKYLKKKCKEVGVEKEYILYEKRLRCNSIGVFIFLHSAVTLIHCFLLIMTCQYLSIVRIDIGFYIGGALLIIIVLSINFKEEVIRKHSWIMYASSVIAASLMVSVDLILHVYHMSTDNWDVGSFYDTYVIYSIYLFMPIPFIKGPLILGVLVSLSYITYFFAYLDSKHLYQMNNVVQFNQMVVDVLHYICFNMLGLFFRLMNDIIVRSSFLDRQQYVMEEIWLRSARKQEQRLLHSILPPQIARPFQEDIRSRVALAGKRRGHRIHNVKERIMAIQNHPEVSILYADVVNYTHLTTTLTVNELVTLLHDLYGRFDVAASYFKVQRIKFLGDCYYCVAGLSSPNPDHAKCCIDLGHCMIAHIREVRLNRHLNIDMRIGVNSGSLLAGVIGAAKLQYDIWGNDVMIAGKLESTGRPGHIHISERTLGSILNNTYEILPGTEEALQDPYLSSHNIHTFLIAAIDIKLEDYELKGDDSKLAAEERTSSIERELQVEYGKLPVGTFNIRDFIRFWKKTKNKPHNMDNASRPIVDFFFLHFRDPRLEYNYMRQPDYMLKYSILLAWFVGISLIYIQLVYHDKGDFCYYVNIIVFITMTVPLFIAWFKKMCYWRYKKDSHNFSKWACTIFRIAEFMQRNLISRLCVYMSTIIAYFCLISVVLVDCDQEEFQVRHIEDKLYHYEPDLFMCFHPWVLTNMACLMIGMSVIFTRIPWMVKIIVSVLEGLIYVIIMFFQFEYVIHHSKTTNPYFLPEYAHTYIVGITIVSFYLMERQAEFNSKVNFNWRVELLKKQQDAVITNKSITILLQNILPAHVVSVYLTSIARHELYYEDYQMVAVMFATLQNFILDLANLRVLNEIITEFDKILYYYRKDYLVEKIKIVGCTYMAACGLDPRFSGHIDGNDNNSISKEVTRAQRFLAAFQRQTGVRNEVVFVLTTFALDLLRTLWMCSNVYKKLPFDRGVFSADMSIGISCGEVMAGVVGASQVHYDIWGNPVNMASRMDSTGVSGHIHITQETAVILRAYGIECDYRGMTFVKGRGVLPTYFVGIDEDYEFRNIPEFFNRPTVNIVTRMRPDNDDIDDIEP</sequence>
<dbReference type="InterPro" id="IPR032628">
    <property type="entry name" value="AC_N"/>
</dbReference>
<feature type="transmembrane region" description="Helical" evidence="12">
    <location>
        <begin position="166"/>
        <end position="185"/>
    </location>
</feature>
<dbReference type="Pfam" id="PF16214">
    <property type="entry name" value="AC_N"/>
    <property type="match status" value="1"/>
</dbReference>
<dbReference type="PANTHER" id="PTHR45627:SF23">
    <property type="entry name" value="AT30656P-RELATED"/>
    <property type="match status" value="1"/>
</dbReference>
<feature type="transmembrane region" description="Helical" evidence="12">
    <location>
        <begin position="81"/>
        <end position="97"/>
    </location>
</feature>
<keyword evidence="6" id="KW-0547">Nucleotide-binding</keyword>
<dbReference type="InterPro" id="IPR001054">
    <property type="entry name" value="A/G_cyclase"/>
</dbReference>
<protein>
    <recommendedName>
        <fullName evidence="3">adenylate cyclase</fullName>
        <ecNumber evidence="3">4.6.1.1</ecNumber>
    </recommendedName>
</protein>
<dbReference type="OrthoDB" id="10006362at2759"/>
<dbReference type="OMA" id="WYMYASS"/>
<evidence type="ECO:0000313" key="15">
    <source>
        <dbReference type="Proteomes" id="UP000008792"/>
    </source>
</evidence>
<evidence type="ECO:0000256" key="5">
    <source>
        <dbReference type="ARBA" id="ARBA00022723"/>
    </source>
</evidence>
<feature type="transmembrane region" description="Helical" evidence="12">
    <location>
        <begin position="657"/>
        <end position="676"/>
    </location>
</feature>
<dbReference type="PhylomeDB" id="B4LF95"/>
<dbReference type="CDD" id="cd07302">
    <property type="entry name" value="CHD"/>
    <property type="match status" value="2"/>
</dbReference>
<feature type="transmembrane region" description="Helical" evidence="12">
    <location>
        <begin position="574"/>
        <end position="593"/>
    </location>
</feature>
<keyword evidence="9 12" id="KW-1133">Transmembrane helix</keyword>
<dbReference type="SUPFAM" id="SSF55073">
    <property type="entry name" value="Nucleotide cyclase"/>
    <property type="match status" value="2"/>
</dbReference>
<feature type="transmembrane region" description="Helical" evidence="12">
    <location>
        <begin position="767"/>
        <end position="783"/>
    </location>
</feature>
<dbReference type="Pfam" id="PF00211">
    <property type="entry name" value="Guanylate_cyc"/>
    <property type="match status" value="2"/>
</dbReference>
<evidence type="ECO:0000256" key="11">
    <source>
        <dbReference type="ARBA" id="ARBA00023239"/>
    </source>
</evidence>
<dbReference type="FunFam" id="3.30.70.1230:FF:000024">
    <property type="entry name" value="ACXA, isoform A"/>
    <property type="match status" value="1"/>
</dbReference>
<evidence type="ECO:0000313" key="14">
    <source>
        <dbReference type="EMBL" id="EDW70283.1"/>
    </source>
</evidence>
<dbReference type="InterPro" id="IPR029787">
    <property type="entry name" value="Nucleotide_cyclase"/>
</dbReference>
<evidence type="ECO:0000256" key="10">
    <source>
        <dbReference type="ARBA" id="ARBA00023136"/>
    </source>
</evidence>
<gene>
    <name evidence="14" type="primary">Dvir\GJ11641</name>
    <name evidence="14" type="ORF">Dvir_GJ11641</name>
</gene>
<dbReference type="Gene3D" id="3.30.70.1230">
    <property type="entry name" value="Nucleotide cyclase"/>
    <property type="match status" value="2"/>
</dbReference>
<keyword evidence="11 14" id="KW-0456">Lyase</keyword>
<evidence type="ECO:0000256" key="4">
    <source>
        <dbReference type="ARBA" id="ARBA00022692"/>
    </source>
</evidence>
<organism evidence="14 15">
    <name type="scientific">Drosophila virilis</name>
    <name type="common">Fruit fly</name>
    <dbReference type="NCBI Taxonomy" id="7244"/>
    <lineage>
        <taxon>Eukaryota</taxon>
        <taxon>Metazoa</taxon>
        <taxon>Ecdysozoa</taxon>
        <taxon>Arthropoda</taxon>
        <taxon>Hexapoda</taxon>
        <taxon>Insecta</taxon>
        <taxon>Pterygota</taxon>
        <taxon>Neoptera</taxon>
        <taxon>Endopterygota</taxon>
        <taxon>Diptera</taxon>
        <taxon>Brachycera</taxon>
        <taxon>Muscomorpha</taxon>
        <taxon>Ephydroidea</taxon>
        <taxon>Drosophilidae</taxon>
        <taxon>Drosophila</taxon>
    </lineage>
</organism>
<dbReference type="GO" id="GO:0005524">
    <property type="term" value="F:ATP binding"/>
    <property type="evidence" value="ECO:0007669"/>
    <property type="project" value="UniProtKB-KW"/>
</dbReference>
<feature type="transmembrane region" description="Helical" evidence="12">
    <location>
        <begin position="49"/>
        <end position="75"/>
    </location>
</feature>
<dbReference type="Proteomes" id="UP000008792">
    <property type="component" value="Unassembled WGS sequence"/>
</dbReference>
<dbReference type="FunCoup" id="B4LF95">
    <property type="interactions" value="7"/>
</dbReference>
<evidence type="ECO:0000259" key="13">
    <source>
        <dbReference type="PROSITE" id="PS50125"/>
    </source>
</evidence>
<keyword evidence="10 12" id="KW-0472">Membrane</keyword>
<evidence type="ECO:0000256" key="2">
    <source>
        <dbReference type="ARBA" id="ARBA00004141"/>
    </source>
</evidence>
<name>B4LF95_DROVI</name>
<accession>B4LF95</accession>
<dbReference type="GO" id="GO:0046872">
    <property type="term" value="F:metal ion binding"/>
    <property type="evidence" value="ECO:0007669"/>
    <property type="project" value="UniProtKB-KW"/>
</dbReference>
<reference evidence="14 15" key="1">
    <citation type="journal article" date="2007" name="Nature">
        <title>Evolution of genes and genomes on the Drosophila phylogeny.</title>
        <authorList>
            <consortium name="Drosophila 12 Genomes Consortium"/>
            <person name="Clark A.G."/>
            <person name="Eisen M.B."/>
            <person name="Smith D.R."/>
            <person name="Bergman C.M."/>
            <person name="Oliver B."/>
            <person name="Markow T.A."/>
            <person name="Kaufman T.C."/>
            <person name="Kellis M."/>
            <person name="Gelbart W."/>
            <person name="Iyer V.N."/>
            <person name="Pollard D.A."/>
            <person name="Sackton T.B."/>
            <person name="Larracuente A.M."/>
            <person name="Singh N.D."/>
            <person name="Abad J.P."/>
            <person name="Abt D.N."/>
            <person name="Adryan B."/>
            <person name="Aguade M."/>
            <person name="Akashi H."/>
            <person name="Anderson W.W."/>
            <person name="Aquadro C.F."/>
            <person name="Ardell D.H."/>
            <person name="Arguello R."/>
            <person name="Artieri C.G."/>
            <person name="Barbash D.A."/>
            <person name="Barker D."/>
            <person name="Barsanti P."/>
            <person name="Batterham P."/>
            <person name="Batzoglou S."/>
            <person name="Begun D."/>
            <person name="Bhutkar A."/>
            <person name="Blanco E."/>
            <person name="Bosak S.A."/>
            <person name="Bradley R.K."/>
            <person name="Brand A.D."/>
            <person name="Brent M.R."/>
            <person name="Brooks A.N."/>
            <person name="Brown R.H."/>
            <person name="Butlin R.K."/>
            <person name="Caggese C."/>
            <person name="Calvi B.R."/>
            <person name="Bernardo de Carvalho A."/>
            <person name="Caspi A."/>
            <person name="Castrezana S."/>
            <person name="Celniker S.E."/>
            <person name="Chang J.L."/>
            <person name="Chapple C."/>
            <person name="Chatterji S."/>
            <person name="Chinwalla A."/>
            <person name="Civetta A."/>
            <person name="Clifton S.W."/>
            <person name="Comeron J.M."/>
            <person name="Costello J.C."/>
            <person name="Coyne J.A."/>
            <person name="Daub J."/>
            <person name="David R.G."/>
            <person name="Delcher A.L."/>
            <person name="Delehaunty K."/>
            <person name="Do C.B."/>
            <person name="Ebling H."/>
            <person name="Edwards K."/>
            <person name="Eickbush T."/>
            <person name="Evans J.D."/>
            <person name="Filipski A."/>
            <person name="Findeiss S."/>
            <person name="Freyhult E."/>
            <person name="Fulton L."/>
            <person name="Fulton R."/>
            <person name="Garcia A.C."/>
            <person name="Gardiner A."/>
            <person name="Garfield D.A."/>
            <person name="Garvin B.E."/>
            <person name="Gibson G."/>
            <person name="Gilbert D."/>
            <person name="Gnerre S."/>
            <person name="Godfrey J."/>
            <person name="Good R."/>
            <person name="Gotea V."/>
            <person name="Gravely B."/>
            <person name="Greenberg A.J."/>
            <person name="Griffiths-Jones S."/>
            <person name="Gross S."/>
            <person name="Guigo R."/>
            <person name="Gustafson E.A."/>
            <person name="Haerty W."/>
            <person name="Hahn M.W."/>
            <person name="Halligan D.L."/>
            <person name="Halpern A.L."/>
            <person name="Halter G.M."/>
            <person name="Han M.V."/>
            <person name="Heger A."/>
            <person name="Hillier L."/>
            <person name="Hinrichs A.S."/>
            <person name="Holmes I."/>
            <person name="Hoskins R.A."/>
            <person name="Hubisz M.J."/>
            <person name="Hultmark D."/>
            <person name="Huntley M.A."/>
            <person name="Jaffe D.B."/>
            <person name="Jagadeeshan S."/>
            <person name="Jeck W.R."/>
            <person name="Johnson J."/>
            <person name="Jones C.D."/>
            <person name="Jordan W.C."/>
            <person name="Karpen G.H."/>
            <person name="Kataoka E."/>
            <person name="Keightley P.D."/>
            <person name="Kheradpour P."/>
            <person name="Kirkness E.F."/>
            <person name="Koerich L.B."/>
            <person name="Kristiansen K."/>
            <person name="Kudrna D."/>
            <person name="Kulathinal R.J."/>
            <person name="Kumar S."/>
            <person name="Kwok R."/>
            <person name="Lander E."/>
            <person name="Langley C.H."/>
            <person name="Lapoint R."/>
            <person name="Lazzaro B.P."/>
            <person name="Lee S.J."/>
            <person name="Levesque L."/>
            <person name="Li R."/>
            <person name="Lin C.F."/>
            <person name="Lin M.F."/>
            <person name="Lindblad-Toh K."/>
            <person name="Llopart A."/>
            <person name="Long M."/>
            <person name="Low L."/>
            <person name="Lozovsky E."/>
            <person name="Lu J."/>
            <person name="Luo M."/>
            <person name="Machado C.A."/>
            <person name="Makalowski W."/>
            <person name="Marzo M."/>
            <person name="Matsuda M."/>
            <person name="Matzkin L."/>
            <person name="McAllister B."/>
            <person name="McBride C.S."/>
            <person name="McKernan B."/>
            <person name="McKernan K."/>
            <person name="Mendez-Lago M."/>
            <person name="Minx P."/>
            <person name="Mollenhauer M.U."/>
            <person name="Montooth K."/>
            <person name="Mount S.M."/>
            <person name="Mu X."/>
            <person name="Myers E."/>
            <person name="Negre B."/>
            <person name="Newfeld S."/>
            <person name="Nielsen R."/>
            <person name="Noor M.A."/>
            <person name="O'Grady P."/>
            <person name="Pachter L."/>
            <person name="Papaceit M."/>
            <person name="Parisi M.J."/>
            <person name="Parisi M."/>
            <person name="Parts L."/>
            <person name="Pedersen J.S."/>
            <person name="Pesole G."/>
            <person name="Phillippy A.M."/>
            <person name="Ponting C.P."/>
            <person name="Pop M."/>
            <person name="Porcelli D."/>
            <person name="Powell J.R."/>
            <person name="Prohaska S."/>
            <person name="Pruitt K."/>
            <person name="Puig M."/>
            <person name="Quesneville H."/>
            <person name="Ram K.R."/>
            <person name="Rand D."/>
            <person name="Rasmussen M.D."/>
            <person name="Reed L.K."/>
            <person name="Reenan R."/>
            <person name="Reily A."/>
            <person name="Remington K.A."/>
            <person name="Rieger T.T."/>
            <person name="Ritchie M.G."/>
            <person name="Robin C."/>
            <person name="Rogers Y.H."/>
            <person name="Rohde C."/>
            <person name="Rozas J."/>
            <person name="Rubenfield M.J."/>
            <person name="Ruiz A."/>
            <person name="Russo S."/>
            <person name="Salzberg S.L."/>
            <person name="Sanchez-Gracia A."/>
            <person name="Saranga D.J."/>
            <person name="Sato H."/>
            <person name="Schaeffer S.W."/>
            <person name="Schatz M.C."/>
            <person name="Schlenke T."/>
            <person name="Schwartz R."/>
            <person name="Segarra C."/>
            <person name="Singh R.S."/>
            <person name="Sirot L."/>
            <person name="Sirota M."/>
            <person name="Sisneros N.B."/>
            <person name="Smith C.D."/>
            <person name="Smith T.F."/>
            <person name="Spieth J."/>
            <person name="Stage D.E."/>
            <person name="Stark A."/>
            <person name="Stephan W."/>
            <person name="Strausberg R.L."/>
            <person name="Strempel S."/>
            <person name="Sturgill D."/>
            <person name="Sutton G."/>
            <person name="Sutton G.G."/>
            <person name="Tao W."/>
            <person name="Teichmann S."/>
            <person name="Tobari Y.N."/>
            <person name="Tomimura Y."/>
            <person name="Tsolas J.M."/>
            <person name="Valente V.L."/>
            <person name="Venter E."/>
            <person name="Venter J.C."/>
            <person name="Vicario S."/>
            <person name="Vieira F.G."/>
            <person name="Vilella A.J."/>
            <person name="Villasante A."/>
            <person name="Walenz B."/>
            <person name="Wang J."/>
            <person name="Wasserman M."/>
            <person name="Watts T."/>
            <person name="Wilson D."/>
            <person name="Wilson R.K."/>
            <person name="Wing R.A."/>
            <person name="Wolfner M.F."/>
            <person name="Wong A."/>
            <person name="Wong G.K."/>
            <person name="Wu C.I."/>
            <person name="Wu G."/>
            <person name="Yamamoto D."/>
            <person name="Yang H.P."/>
            <person name="Yang S.P."/>
            <person name="Yorke J.A."/>
            <person name="Yoshida K."/>
            <person name="Zdobnov E."/>
            <person name="Zhang P."/>
            <person name="Zhang Y."/>
            <person name="Zimin A.V."/>
            <person name="Baldwin J."/>
            <person name="Abdouelleil A."/>
            <person name="Abdulkadir J."/>
            <person name="Abebe A."/>
            <person name="Abera B."/>
            <person name="Abreu J."/>
            <person name="Acer S.C."/>
            <person name="Aftuck L."/>
            <person name="Alexander A."/>
            <person name="An P."/>
            <person name="Anderson E."/>
            <person name="Anderson S."/>
            <person name="Arachi H."/>
            <person name="Azer M."/>
            <person name="Bachantsang P."/>
            <person name="Barry A."/>
            <person name="Bayul T."/>
            <person name="Berlin A."/>
            <person name="Bessette D."/>
            <person name="Bloom T."/>
            <person name="Blye J."/>
            <person name="Boguslavskiy L."/>
            <person name="Bonnet C."/>
            <person name="Boukhgalter B."/>
            <person name="Bourzgui I."/>
            <person name="Brown A."/>
            <person name="Cahill P."/>
            <person name="Channer S."/>
            <person name="Cheshatsang Y."/>
            <person name="Chuda L."/>
            <person name="Citroen M."/>
            <person name="Collymore A."/>
            <person name="Cooke P."/>
            <person name="Costello M."/>
            <person name="D'Aco K."/>
            <person name="Daza R."/>
            <person name="De Haan G."/>
            <person name="DeGray S."/>
            <person name="DeMaso C."/>
            <person name="Dhargay N."/>
            <person name="Dooley K."/>
            <person name="Dooley E."/>
            <person name="Doricent M."/>
            <person name="Dorje P."/>
            <person name="Dorjee K."/>
            <person name="Dupes A."/>
            <person name="Elong R."/>
            <person name="Falk J."/>
            <person name="Farina A."/>
            <person name="Faro S."/>
            <person name="Ferguson D."/>
            <person name="Fisher S."/>
            <person name="Foley C.D."/>
            <person name="Franke A."/>
            <person name="Friedrich D."/>
            <person name="Gadbois L."/>
            <person name="Gearin G."/>
            <person name="Gearin C.R."/>
            <person name="Giannoukos G."/>
            <person name="Goode T."/>
            <person name="Graham J."/>
            <person name="Grandbois E."/>
            <person name="Grewal S."/>
            <person name="Gyaltsen K."/>
            <person name="Hafez N."/>
            <person name="Hagos B."/>
            <person name="Hall J."/>
            <person name="Henson C."/>
            <person name="Hollinger A."/>
            <person name="Honan T."/>
            <person name="Huard M.D."/>
            <person name="Hughes L."/>
            <person name="Hurhula B."/>
            <person name="Husby M.E."/>
            <person name="Kamat A."/>
            <person name="Kanga B."/>
            <person name="Kashin S."/>
            <person name="Khazanovich D."/>
            <person name="Kisner P."/>
            <person name="Lance K."/>
            <person name="Lara M."/>
            <person name="Lee W."/>
            <person name="Lennon N."/>
            <person name="Letendre F."/>
            <person name="LeVine R."/>
            <person name="Lipovsky A."/>
            <person name="Liu X."/>
            <person name="Liu J."/>
            <person name="Liu S."/>
            <person name="Lokyitsang T."/>
            <person name="Lokyitsang Y."/>
            <person name="Lubonja R."/>
            <person name="Lui A."/>
            <person name="MacDonald P."/>
            <person name="Magnisalis V."/>
            <person name="Maru K."/>
            <person name="Matthews C."/>
            <person name="McCusker W."/>
            <person name="McDonough S."/>
            <person name="Mehta T."/>
            <person name="Meldrim J."/>
            <person name="Meneus L."/>
            <person name="Mihai O."/>
            <person name="Mihalev A."/>
            <person name="Mihova T."/>
            <person name="Mittelman R."/>
            <person name="Mlenga V."/>
            <person name="Montmayeur A."/>
            <person name="Mulrain L."/>
            <person name="Navidi A."/>
            <person name="Naylor J."/>
            <person name="Negash T."/>
            <person name="Nguyen T."/>
            <person name="Nguyen N."/>
            <person name="Nicol R."/>
            <person name="Norbu C."/>
            <person name="Norbu N."/>
            <person name="Novod N."/>
            <person name="O'Neill B."/>
            <person name="Osman S."/>
            <person name="Markiewicz E."/>
            <person name="Oyono O.L."/>
            <person name="Patti C."/>
            <person name="Phunkhang P."/>
            <person name="Pierre F."/>
            <person name="Priest M."/>
            <person name="Raghuraman S."/>
            <person name="Rege F."/>
            <person name="Reyes R."/>
            <person name="Rise C."/>
            <person name="Rogov P."/>
            <person name="Ross K."/>
            <person name="Ryan E."/>
            <person name="Settipalli S."/>
            <person name="Shea T."/>
            <person name="Sherpa N."/>
            <person name="Shi L."/>
            <person name="Shih D."/>
            <person name="Sparrow T."/>
            <person name="Spaulding J."/>
            <person name="Stalker J."/>
            <person name="Stange-Thomann N."/>
            <person name="Stavropoulos S."/>
            <person name="Stone C."/>
            <person name="Strader C."/>
            <person name="Tesfaye S."/>
            <person name="Thomson T."/>
            <person name="Thoulutsang Y."/>
            <person name="Thoulutsang D."/>
            <person name="Topham K."/>
            <person name="Topping I."/>
            <person name="Tsamla T."/>
            <person name="Vassiliev H."/>
            <person name="Vo A."/>
            <person name="Wangchuk T."/>
            <person name="Wangdi T."/>
            <person name="Weiand M."/>
            <person name="Wilkinson J."/>
            <person name="Wilson A."/>
            <person name="Yadav S."/>
            <person name="Young G."/>
            <person name="Yu Q."/>
            <person name="Zembek L."/>
            <person name="Zhong D."/>
            <person name="Zimmer A."/>
            <person name="Zwirko Z."/>
            <person name="Jaffe D.B."/>
            <person name="Alvarez P."/>
            <person name="Brockman W."/>
            <person name="Butler J."/>
            <person name="Chin C."/>
            <person name="Gnerre S."/>
            <person name="Grabherr M."/>
            <person name="Kleber M."/>
            <person name="Mauceli E."/>
            <person name="MacCallum I."/>
        </authorList>
    </citation>
    <scope>NUCLEOTIDE SEQUENCE [LARGE SCALE GENOMIC DNA]</scope>
    <source>
        <strain evidence="15">Tucson 15010-1051.87</strain>
    </source>
</reference>
<comment type="subcellular location">
    <subcellularLocation>
        <location evidence="2">Membrane</location>
        <topology evidence="2">Multi-pass membrane protein</topology>
    </subcellularLocation>
</comment>
<dbReference type="EMBL" id="CH940647">
    <property type="protein sequence ID" value="EDW70283.1"/>
    <property type="molecule type" value="Genomic_DNA"/>
</dbReference>
<dbReference type="eggNOG" id="KOG3619">
    <property type="taxonomic scope" value="Eukaryota"/>
</dbReference>
<evidence type="ECO:0000256" key="12">
    <source>
        <dbReference type="SAM" id="Phobius"/>
    </source>
</evidence>
<dbReference type="SMART" id="SM00044">
    <property type="entry name" value="CYCc"/>
    <property type="match status" value="2"/>
</dbReference>
<feature type="domain" description="Guanylate cyclase" evidence="13">
    <location>
        <begin position="839"/>
        <end position="1015"/>
    </location>
</feature>
<dbReference type="PANTHER" id="PTHR45627">
    <property type="entry name" value="ADENYLATE CYCLASE TYPE 1"/>
    <property type="match status" value="1"/>
</dbReference>
<keyword evidence="15" id="KW-1185">Reference proteome</keyword>
<keyword evidence="8" id="KW-0460">Magnesium</keyword>
<dbReference type="AlphaFoldDB" id="B4LF95"/>
<proteinExistence type="predicted"/>
<evidence type="ECO:0000256" key="9">
    <source>
        <dbReference type="ARBA" id="ARBA00022989"/>
    </source>
</evidence>
<feature type="transmembrane region" description="Helical" evidence="12">
    <location>
        <begin position="205"/>
        <end position="226"/>
    </location>
</feature>
<evidence type="ECO:0000256" key="1">
    <source>
        <dbReference type="ARBA" id="ARBA00001593"/>
    </source>
</evidence>
<dbReference type="GO" id="GO:0005886">
    <property type="term" value="C:plasma membrane"/>
    <property type="evidence" value="ECO:0007669"/>
    <property type="project" value="TreeGrafter"/>
</dbReference>
<keyword evidence="4 12" id="KW-0812">Transmembrane</keyword>
<evidence type="ECO:0000256" key="7">
    <source>
        <dbReference type="ARBA" id="ARBA00022840"/>
    </source>
</evidence>
<keyword evidence="5" id="KW-0479">Metal-binding</keyword>
<keyword evidence="7" id="KW-0067">ATP-binding</keyword>
<feature type="transmembrane region" description="Helical" evidence="12">
    <location>
        <begin position="703"/>
        <end position="722"/>
    </location>
</feature>
<feature type="domain" description="Guanylate cyclase" evidence="13">
    <location>
        <begin position="302"/>
        <end position="429"/>
    </location>
</feature>
<dbReference type="GO" id="GO:0004016">
    <property type="term" value="F:adenylate cyclase activity"/>
    <property type="evidence" value="ECO:0007669"/>
    <property type="project" value="UniProtKB-EC"/>
</dbReference>
<feature type="transmembrane region" description="Helical" evidence="12">
    <location>
        <begin position="729"/>
        <end position="747"/>
    </location>
</feature>
<dbReference type="GO" id="GO:0007189">
    <property type="term" value="P:adenylate cyclase-activating G protein-coupled receptor signaling pathway"/>
    <property type="evidence" value="ECO:0007669"/>
    <property type="project" value="TreeGrafter"/>
</dbReference>
<dbReference type="STRING" id="7244.B4LF95"/>
<feature type="transmembrane region" description="Helical" evidence="12">
    <location>
        <begin position="599"/>
        <end position="620"/>
    </location>
</feature>
<dbReference type="KEGG" id="dvi:6622423"/>
<evidence type="ECO:0000256" key="3">
    <source>
        <dbReference type="ARBA" id="ARBA00012201"/>
    </source>
</evidence>